<reference evidence="6" key="2">
    <citation type="journal article" date="2024" name="Antonie Van Leeuwenhoek">
        <title>Roseihalotalea indica gen. nov., sp. nov., a halophilic Bacteroidetes from mesopelagic Southwest Indian Ocean with higher carbohydrate metabolic potential.</title>
        <authorList>
            <person name="Chen B."/>
            <person name="Zhang M."/>
            <person name="Lin D."/>
            <person name="Ye J."/>
            <person name="Tang K."/>
        </authorList>
    </citation>
    <scope>NUCLEOTIDE SEQUENCE</scope>
    <source>
        <strain evidence="6">TK19036</strain>
    </source>
</reference>
<comment type="similarity">
    <text evidence="1">Belongs to the sulfatase family.</text>
</comment>
<dbReference type="Pfam" id="PF00884">
    <property type="entry name" value="Sulfatase"/>
    <property type="match status" value="1"/>
</dbReference>
<name>A0AA49GR30_9BACT</name>
<evidence type="ECO:0000313" key="6">
    <source>
        <dbReference type="EMBL" id="WKN35699.1"/>
    </source>
</evidence>
<organism evidence="6">
    <name type="scientific">Roseihalotalea indica</name>
    <dbReference type="NCBI Taxonomy" id="2867963"/>
    <lineage>
        <taxon>Bacteria</taxon>
        <taxon>Pseudomonadati</taxon>
        <taxon>Bacteroidota</taxon>
        <taxon>Cytophagia</taxon>
        <taxon>Cytophagales</taxon>
        <taxon>Catalimonadaceae</taxon>
        <taxon>Roseihalotalea</taxon>
    </lineage>
</organism>
<keyword evidence="4" id="KW-0106">Calcium</keyword>
<dbReference type="GO" id="GO:0004065">
    <property type="term" value="F:arylsulfatase activity"/>
    <property type="evidence" value="ECO:0007669"/>
    <property type="project" value="TreeGrafter"/>
</dbReference>
<dbReference type="EMBL" id="CP120682">
    <property type="protein sequence ID" value="WKN35699.1"/>
    <property type="molecule type" value="Genomic_DNA"/>
</dbReference>
<dbReference type="Gene3D" id="3.40.720.10">
    <property type="entry name" value="Alkaline Phosphatase, subunit A"/>
    <property type="match status" value="1"/>
</dbReference>
<gene>
    <name evidence="6" type="ORF">K4G66_25350</name>
</gene>
<accession>A0AA49GR30</accession>
<dbReference type="InterPro" id="IPR050738">
    <property type="entry name" value="Sulfatase"/>
</dbReference>
<dbReference type="SUPFAM" id="SSF53649">
    <property type="entry name" value="Alkaline phosphatase-like"/>
    <property type="match status" value="1"/>
</dbReference>
<dbReference type="PANTHER" id="PTHR42693">
    <property type="entry name" value="ARYLSULFATASE FAMILY MEMBER"/>
    <property type="match status" value="1"/>
</dbReference>
<dbReference type="InterPro" id="IPR000917">
    <property type="entry name" value="Sulfatase_N"/>
</dbReference>
<dbReference type="PANTHER" id="PTHR42693:SF53">
    <property type="entry name" value="ENDO-4-O-SULFATASE"/>
    <property type="match status" value="1"/>
</dbReference>
<reference evidence="6" key="1">
    <citation type="journal article" date="2023" name="Comput. Struct. Biotechnol. J.">
        <title>Discovery of a novel marine Bacteroidetes with a rich repertoire of carbohydrate-active enzymes.</title>
        <authorList>
            <person name="Chen B."/>
            <person name="Liu G."/>
            <person name="Chen Q."/>
            <person name="Wang H."/>
            <person name="Liu L."/>
            <person name="Tang K."/>
        </authorList>
    </citation>
    <scope>NUCLEOTIDE SEQUENCE</scope>
    <source>
        <strain evidence="6">TK19036</strain>
    </source>
</reference>
<keyword evidence="3 6" id="KW-0378">Hydrolase</keyword>
<evidence type="ECO:0000256" key="4">
    <source>
        <dbReference type="ARBA" id="ARBA00022837"/>
    </source>
</evidence>
<evidence type="ECO:0000256" key="3">
    <source>
        <dbReference type="ARBA" id="ARBA00022801"/>
    </source>
</evidence>
<dbReference type="InterPro" id="IPR017850">
    <property type="entry name" value="Alkaline_phosphatase_core_sf"/>
</dbReference>
<evidence type="ECO:0000256" key="1">
    <source>
        <dbReference type="ARBA" id="ARBA00008779"/>
    </source>
</evidence>
<proteinExistence type="inferred from homology"/>
<evidence type="ECO:0000259" key="5">
    <source>
        <dbReference type="Pfam" id="PF00884"/>
    </source>
</evidence>
<protein>
    <submittedName>
        <fullName evidence="6">Sulfatase-like hydrolase/transferase</fullName>
    </submittedName>
</protein>
<evidence type="ECO:0000256" key="2">
    <source>
        <dbReference type="ARBA" id="ARBA00022723"/>
    </source>
</evidence>
<dbReference type="AlphaFoldDB" id="A0AA49GR30"/>
<dbReference type="GO" id="GO:0046872">
    <property type="term" value="F:metal ion binding"/>
    <property type="evidence" value="ECO:0007669"/>
    <property type="project" value="UniProtKB-KW"/>
</dbReference>
<keyword evidence="2" id="KW-0479">Metal-binding</keyword>
<dbReference type="PROSITE" id="PS00523">
    <property type="entry name" value="SULFATASE_1"/>
    <property type="match status" value="1"/>
</dbReference>
<dbReference type="InterPro" id="IPR024607">
    <property type="entry name" value="Sulfatase_CS"/>
</dbReference>
<sequence length="488" mass="54398">MLIRKPTFLISILTCLTTCNQPTTESNTASAEQRKTPNILILLADDLGYGDLSCYGHSVIQTPNLDQLASEGVRLTDCYSAAPVCSPSRAGLLTGRMPNRLGIYDWIPEGSPMHIHEGETTIAQLFQQHGYATGQFGKWHCNGKFNSAEQPQAGDLGFEYWFGTQNNASPSHHNPANFVRNGTPVGEIEGFSSHIVADEAINWLEEQADQDKPFFAYVAFHEPHEPVASPPKLVSDYADAAINEDQAQYFANVTNMDRAVGKLLQTLDDLHLAENTLVIFTSDNGPETLNRYEKASRSYGSPGTLRGMKLYVYEGGMRVPGIMRWPGHIEPGQVSSQPISSLDFFPTFSAMLGQEMPTDRTYDGTDISTFFNNQPVERERPLLWVYPTALGGPTVGMRAGDWKLLGYTKHRYLPKGNTRGILIGNETMNALKHDSLDHYELYSIQQNPSEWQDVGRADSPLLDSLQQLMQKYYYQLQKDSPVMDLEAN</sequence>
<feature type="domain" description="Sulfatase N-terminal" evidence="5">
    <location>
        <begin position="37"/>
        <end position="353"/>
    </location>
</feature>